<accession>A0A0L0FV55</accession>
<dbReference type="GeneID" id="25907418"/>
<gene>
    <name evidence="2" type="ORF">SARC_06914</name>
</gene>
<keyword evidence="1" id="KW-1133">Transmembrane helix</keyword>
<evidence type="ECO:0000313" key="2">
    <source>
        <dbReference type="EMBL" id="KNC80730.1"/>
    </source>
</evidence>
<keyword evidence="3" id="KW-1185">Reference proteome</keyword>
<keyword evidence="1" id="KW-0472">Membrane</keyword>
<keyword evidence="1" id="KW-0812">Transmembrane</keyword>
<dbReference type="EMBL" id="KQ242115">
    <property type="protein sequence ID" value="KNC80730.1"/>
    <property type="molecule type" value="Genomic_DNA"/>
</dbReference>
<feature type="transmembrane region" description="Helical" evidence="1">
    <location>
        <begin position="12"/>
        <end position="34"/>
    </location>
</feature>
<organism evidence="2 3">
    <name type="scientific">Sphaeroforma arctica JP610</name>
    <dbReference type="NCBI Taxonomy" id="667725"/>
    <lineage>
        <taxon>Eukaryota</taxon>
        <taxon>Ichthyosporea</taxon>
        <taxon>Ichthyophonida</taxon>
        <taxon>Sphaeroforma</taxon>
    </lineage>
</organism>
<evidence type="ECO:0000256" key="1">
    <source>
        <dbReference type="SAM" id="Phobius"/>
    </source>
</evidence>
<proteinExistence type="predicted"/>
<name>A0A0L0FV55_9EUKA</name>
<dbReference type="Proteomes" id="UP000054560">
    <property type="component" value="Unassembled WGS sequence"/>
</dbReference>
<sequence length="139" mass="15756">MESLVLVVYRFFYRFAVLPLTRLAFSGVILILSFSSNPSGSNLGLGKCCDIRRKSAGSRPVLLPRIGDHSVKGSEKSTQERIVRTEIETLTTLSRSDIVAIVFYDSFFDSIKFMFSLIEFTFLDRLVVNVVEDVFFVRV</sequence>
<dbReference type="RefSeq" id="XP_014154632.1">
    <property type="nucleotide sequence ID" value="XM_014299157.1"/>
</dbReference>
<protein>
    <submittedName>
        <fullName evidence="2">Uncharacterized protein</fullName>
    </submittedName>
</protein>
<dbReference type="AlphaFoldDB" id="A0A0L0FV55"/>
<evidence type="ECO:0000313" key="3">
    <source>
        <dbReference type="Proteomes" id="UP000054560"/>
    </source>
</evidence>
<reference evidence="2 3" key="1">
    <citation type="submission" date="2011-02" db="EMBL/GenBank/DDBJ databases">
        <title>The Genome Sequence of Sphaeroforma arctica JP610.</title>
        <authorList>
            <consortium name="The Broad Institute Genome Sequencing Platform"/>
            <person name="Russ C."/>
            <person name="Cuomo C."/>
            <person name="Young S.K."/>
            <person name="Zeng Q."/>
            <person name="Gargeya S."/>
            <person name="Alvarado L."/>
            <person name="Berlin A."/>
            <person name="Chapman S.B."/>
            <person name="Chen Z."/>
            <person name="Freedman E."/>
            <person name="Gellesch M."/>
            <person name="Goldberg J."/>
            <person name="Griggs A."/>
            <person name="Gujja S."/>
            <person name="Heilman E."/>
            <person name="Heiman D."/>
            <person name="Howarth C."/>
            <person name="Mehta T."/>
            <person name="Neiman D."/>
            <person name="Pearson M."/>
            <person name="Roberts A."/>
            <person name="Saif S."/>
            <person name="Shea T."/>
            <person name="Shenoy N."/>
            <person name="Sisk P."/>
            <person name="Stolte C."/>
            <person name="Sykes S."/>
            <person name="White J."/>
            <person name="Yandava C."/>
            <person name="Burger G."/>
            <person name="Gray M.W."/>
            <person name="Holland P.W.H."/>
            <person name="King N."/>
            <person name="Lang F.B.F."/>
            <person name="Roger A.J."/>
            <person name="Ruiz-Trillo I."/>
            <person name="Haas B."/>
            <person name="Nusbaum C."/>
            <person name="Birren B."/>
        </authorList>
    </citation>
    <scope>NUCLEOTIDE SEQUENCE [LARGE SCALE GENOMIC DNA]</scope>
    <source>
        <strain evidence="2 3">JP610</strain>
    </source>
</reference>